<evidence type="ECO:0000256" key="9">
    <source>
        <dbReference type="ARBA" id="ARBA00022777"/>
    </source>
</evidence>
<dbReference type="InterPro" id="IPR001789">
    <property type="entry name" value="Sig_transdc_resp-reg_receiver"/>
</dbReference>
<evidence type="ECO:0000256" key="19">
    <source>
        <dbReference type="SAM" id="MobiDB-lite"/>
    </source>
</evidence>
<evidence type="ECO:0000256" key="13">
    <source>
        <dbReference type="ARBA" id="ARBA00023136"/>
    </source>
</evidence>
<dbReference type="KEGG" id="lcre:Pla8534_70440"/>
<dbReference type="Pfam" id="PF00072">
    <property type="entry name" value="Response_reg"/>
    <property type="match status" value="2"/>
</dbReference>
<gene>
    <name evidence="24" type="primary">barA_8</name>
    <name evidence="24" type="ORF">Pla8534_70440</name>
</gene>
<keyword evidence="12" id="KW-0902">Two-component regulatory system</keyword>
<keyword evidence="6 24" id="KW-0808">Transferase</keyword>
<dbReference type="AlphaFoldDB" id="A0A518E4Z4"/>
<dbReference type="OrthoDB" id="229369at2"/>
<keyword evidence="5 17" id="KW-0597">Phosphoprotein</keyword>
<name>A0A518E4Z4_9BACT</name>
<dbReference type="GO" id="GO:0005886">
    <property type="term" value="C:plasma membrane"/>
    <property type="evidence" value="ECO:0007669"/>
    <property type="project" value="UniProtKB-SubCell"/>
</dbReference>
<evidence type="ECO:0000256" key="15">
    <source>
        <dbReference type="ARBA" id="ARBA00068150"/>
    </source>
</evidence>
<feature type="modified residue" description="4-aspartylphosphate" evidence="17">
    <location>
        <position position="690"/>
    </location>
</feature>
<evidence type="ECO:0000313" key="25">
    <source>
        <dbReference type="Proteomes" id="UP000317648"/>
    </source>
</evidence>
<feature type="domain" description="Histidine kinase" evidence="21">
    <location>
        <begin position="253"/>
        <end position="474"/>
    </location>
</feature>
<dbReference type="Pfam" id="PF00512">
    <property type="entry name" value="HisKA"/>
    <property type="match status" value="1"/>
</dbReference>
<evidence type="ECO:0000256" key="2">
    <source>
        <dbReference type="ARBA" id="ARBA00004651"/>
    </source>
</evidence>
<evidence type="ECO:0000256" key="10">
    <source>
        <dbReference type="ARBA" id="ARBA00022840"/>
    </source>
</evidence>
<dbReference type="CDD" id="cd16922">
    <property type="entry name" value="HATPase_EvgS-ArcB-TorS-like"/>
    <property type="match status" value="1"/>
</dbReference>
<dbReference type="InterPro" id="IPR008207">
    <property type="entry name" value="Sig_transdc_His_kin_Hpt_dom"/>
</dbReference>
<keyword evidence="25" id="KW-1185">Reference proteome</keyword>
<evidence type="ECO:0000256" key="17">
    <source>
        <dbReference type="PROSITE-ProRule" id="PRU00169"/>
    </source>
</evidence>
<evidence type="ECO:0000259" key="23">
    <source>
        <dbReference type="PROSITE" id="PS50894"/>
    </source>
</evidence>
<dbReference type="Gene3D" id="1.10.287.130">
    <property type="match status" value="1"/>
</dbReference>
<dbReference type="SUPFAM" id="SSF47384">
    <property type="entry name" value="Homodimeric domain of signal transducing histidine kinase"/>
    <property type="match status" value="1"/>
</dbReference>
<dbReference type="PROSITE" id="PS50109">
    <property type="entry name" value="HIS_KIN"/>
    <property type="match status" value="1"/>
</dbReference>
<dbReference type="CDD" id="cd00082">
    <property type="entry name" value="HisKA"/>
    <property type="match status" value="1"/>
</dbReference>
<dbReference type="InterPro" id="IPR003594">
    <property type="entry name" value="HATPase_dom"/>
</dbReference>
<dbReference type="SUPFAM" id="SSF47226">
    <property type="entry name" value="Histidine-containing phosphotransfer domain, HPT domain"/>
    <property type="match status" value="1"/>
</dbReference>
<dbReference type="SMART" id="SM00387">
    <property type="entry name" value="HATPase_c"/>
    <property type="match status" value="1"/>
</dbReference>
<feature type="compositionally biased region" description="Low complexity" evidence="19">
    <location>
        <begin position="782"/>
        <end position="794"/>
    </location>
</feature>
<dbReference type="PROSITE" id="PS50110">
    <property type="entry name" value="RESPONSE_REGULATORY"/>
    <property type="match status" value="2"/>
</dbReference>
<keyword evidence="9 24" id="KW-0418">Kinase</keyword>
<dbReference type="RefSeq" id="WP_145058912.1">
    <property type="nucleotide sequence ID" value="NZ_CP036433.1"/>
</dbReference>
<accession>A0A518E4Z4</accession>
<feature type="domain" description="Response regulatory" evidence="22">
    <location>
        <begin position="493"/>
        <end position="613"/>
    </location>
</feature>
<dbReference type="Gene3D" id="3.40.50.2300">
    <property type="match status" value="2"/>
</dbReference>
<dbReference type="PANTHER" id="PTHR45339">
    <property type="entry name" value="HYBRID SIGNAL TRANSDUCTION HISTIDINE KINASE J"/>
    <property type="match status" value="1"/>
</dbReference>
<keyword evidence="8" id="KW-0547">Nucleotide-binding</keyword>
<keyword evidence="11 20" id="KW-1133">Transmembrane helix</keyword>
<dbReference type="SUPFAM" id="SSF55874">
    <property type="entry name" value="ATPase domain of HSP90 chaperone/DNA topoisomerase II/histidine kinase"/>
    <property type="match status" value="1"/>
</dbReference>
<dbReference type="Pfam" id="PF02518">
    <property type="entry name" value="HATPase_c"/>
    <property type="match status" value="1"/>
</dbReference>
<dbReference type="EMBL" id="CP036433">
    <property type="protein sequence ID" value="QDU99133.1"/>
    <property type="molecule type" value="Genomic_DNA"/>
</dbReference>
<dbReference type="Proteomes" id="UP000317648">
    <property type="component" value="Chromosome"/>
</dbReference>
<feature type="region of interest" description="Disordered" evidence="19">
    <location>
        <begin position="760"/>
        <end position="794"/>
    </location>
</feature>
<evidence type="ECO:0000256" key="7">
    <source>
        <dbReference type="ARBA" id="ARBA00022692"/>
    </source>
</evidence>
<evidence type="ECO:0000256" key="11">
    <source>
        <dbReference type="ARBA" id="ARBA00022989"/>
    </source>
</evidence>
<dbReference type="InterPro" id="IPR004358">
    <property type="entry name" value="Sig_transdc_His_kin-like_C"/>
</dbReference>
<comment type="subunit">
    <text evidence="14">At low DSF concentrations, interacts with RpfF.</text>
</comment>
<evidence type="ECO:0000256" key="4">
    <source>
        <dbReference type="ARBA" id="ARBA00022475"/>
    </source>
</evidence>
<dbReference type="GO" id="GO:0005524">
    <property type="term" value="F:ATP binding"/>
    <property type="evidence" value="ECO:0007669"/>
    <property type="project" value="UniProtKB-KW"/>
</dbReference>
<dbReference type="PROSITE" id="PS50894">
    <property type="entry name" value="HPT"/>
    <property type="match status" value="1"/>
</dbReference>
<evidence type="ECO:0000256" key="18">
    <source>
        <dbReference type="SAM" id="Coils"/>
    </source>
</evidence>
<sequence length="909" mass="99394">MAGHESDLSIPVGGRADALFREHQQRIFVQTDRMFAVLLLFQWVAGIAAAIWISPVTWDLDQGHTHPHIWAAVFLTAIISSLPIALAVFYPGRTITRHTIAVAQMLMSGLLIHLAGGRIETHFHIFGSLAFLAFYRDWRVLITATVVVAADHYLRGVYWPQSVFGVLTGGWRWLEHVGWVVFEDVILIHSCIQGARELREIAVRTAQLEATNAAIEKTVVERTAKLSASEADLQQAKELAEAANRAKSEFLANMSHEIRTPMNGIIGMTELALDTKLTDRQRDYLETVNSSADSLLSLLNDILDFSKIEAGKLTLCETPFHLGDLLDDTIRTLGYRAQDKGLELVCQILPDVPTEVVGDSARLRQIVINLVGNAIKFTHHGDVVLRAAVQSQAADHVCLHFTVTDTGIGIPVEKQQLIFQAFEQAELSTTRNFGGTGLGLAIVSKLVAVMQGEAWVESQPGVGSTFHFTTTFRLQHGPRRPSASLPELCHGMRALVVDDNATNRQILDEVLQNWKLQPTVVDSGPAALTALEGACDQGTPFELVLLDFQMPGMDGFDVAEQIRDNPRLAASRVVMLSSSDPGEDDRCQELQISAYLSKPIRQSDLFNCLVKTLGGPAENKPPHRETAPADNAGTISGRPLLILLAEDNLVNQRVAVGLLEKRGHTLVVANNGKEATQAVATQRFDLVLMDVQMPEMDGIEATRVIRRNQAVRGEYTPIVAMTAHAMQGDRERCLEAGMDDYLSKPIQIQELLSTIERLTAASSRPRAEEPVPSLEAATTREPSAAPGPQAPASALDSIDMQTLLRRVENDWDLLHELIELFLESSPLLLAEIEAGAAQQDHRTVERAAHALKGAMQSISAVPAARAAAKLESIARGGTAGDAEQSLSLLKEEFDRLVLTLSETSLRDLS</sequence>
<reference evidence="24 25" key="1">
    <citation type="submission" date="2019-02" db="EMBL/GenBank/DDBJ databases">
        <title>Deep-cultivation of Planctomycetes and their phenomic and genomic characterization uncovers novel biology.</title>
        <authorList>
            <person name="Wiegand S."/>
            <person name="Jogler M."/>
            <person name="Boedeker C."/>
            <person name="Pinto D."/>
            <person name="Vollmers J."/>
            <person name="Rivas-Marin E."/>
            <person name="Kohn T."/>
            <person name="Peeters S.H."/>
            <person name="Heuer A."/>
            <person name="Rast P."/>
            <person name="Oberbeckmann S."/>
            <person name="Bunk B."/>
            <person name="Jeske O."/>
            <person name="Meyerdierks A."/>
            <person name="Storesund J.E."/>
            <person name="Kallscheuer N."/>
            <person name="Luecker S."/>
            <person name="Lage O.M."/>
            <person name="Pohl T."/>
            <person name="Merkel B.J."/>
            <person name="Hornburger P."/>
            <person name="Mueller R.-W."/>
            <person name="Bruemmer F."/>
            <person name="Labrenz M."/>
            <person name="Spormann A.M."/>
            <person name="Op den Camp H."/>
            <person name="Overmann J."/>
            <person name="Amann R."/>
            <person name="Jetten M.S.M."/>
            <person name="Mascher T."/>
            <person name="Medema M.H."/>
            <person name="Devos D.P."/>
            <person name="Kaster A.-K."/>
            <person name="Ovreas L."/>
            <person name="Rohde M."/>
            <person name="Galperin M.Y."/>
            <person name="Jogler C."/>
        </authorList>
    </citation>
    <scope>NUCLEOTIDE SEQUENCE [LARGE SCALE GENOMIC DNA]</scope>
    <source>
        <strain evidence="24 25">Pla85_3_4</strain>
    </source>
</reference>
<feature type="domain" description="Response regulatory" evidence="22">
    <location>
        <begin position="641"/>
        <end position="759"/>
    </location>
</feature>
<evidence type="ECO:0000259" key="22">
    <source>
        <dbReference type="PROSITE" id="PS50110"/>
    </source>
</evidence>
<feature type="transmembrane region" description="Helical" evidence="20">
    <location>
        <begin position="34"/>
        <end position="54"/>
    </location>
</feature>
<evidence type="ECO:0000256" key="3">
    <source>
        <dbReference type="ARBA" id="ARBA00012438"/>
    </source>
</evidence>
<dbReference type="FunFam" id="1.10.287.130:FF:000002">
    <property type="entry name" value="Two-component osmosensing histidine kinase"/>
    <property type="match status" value="1"/>
</dbReference>
<dbReference type="EC" id="2.7.13.3" evidence="3"/>
<dbReference type="GO" id="GO:0000155">
    <property type="term" value="F:phosphorelay sensor kinase activity"/>
    <property type="evidence" value="ECO:0007669"/>
    <property type="project" value="InterPro"/>
</dbReference>
<dbReference type="InterPro" id="IPR036641">
    <property type="entry name" value="HPT_dom_sf"/>
</dbReference>
<organism evidence="24 25">
    <name type="scientific">Lignipirellula cremea</name>
    <dbReference type="NCBI Taxonomy" id="2528010"/>
    <lineage>
        <taxon>Bacteria</taxon>
        <taxon>Pseudomonadati</taxon>
        <taxon>Planctomycetota</taxon>
        <taxon>Planctomycetia</taxon>
        <taxon>Pirellulales</taxon>
        <taxon>Pirellulaceae</taxon>
        <taxon>Lignipirellula</taxon>
    </lineage>
</organism>
<evidence type="ECO:0000256" key="12">
    <source>
        <dbReference type="ARBA" id="ARBA00023012"/>
    </source>
</evidence>
<proteinExistence type="predicted"/>
<keyword evidence="18" id="KW-0175">Coiled coil</keyword>
<feature type="domain" description="HPt" evidence="23">
    <location>
        <begin position="810"/>
        <end position="903"/>
    </location>
</feature>
<evidence type="ECO:0000256" key="1">
    <source>
        <dbReference type="ARBA" id="ARBA00000085"/>
    </source>
</evidence>
<dbReference type="CDD" id="cd17546">
    <property type="entry name" value="REC_hyHK_CKI1_RcsC-like"/>
    <property type="match status" value="2"/>
</dbReference>
<evidence type="ECO:0000259" key="21">
    <source>
        <dbReference type="PROSITE" id="PS50109"/>
    </source>
</evidence>
<evidence type="ECO:0000256" key="16">
    <source>
        <dbReference type="PROSITE-ProRule" id="PRU00110"/>
    </source>
</evidence>
<evidence type="ECO:0000256" key="5">
    <source>
        <dbReference type="ARBA" id="ARBA00022553"/>
    </source>
</evidence>
<feature type="coiled-coil region" evidence="18">
    <location>
        <begin position="226"/>
        <end position="253"/>
    </location>
</feature>
<comment type="subcellular location">
    <subcellularLocation>
        <location evidence="2">Cell membrane</location>
        <topology evidence="2">Multi-pass membrane protein</topology>
    </subcellularLocation>
</comment>
<dbReference type="PRINTS" id="PR00344">
    <property type="entry name" value="BCTRLSENSOR"/>
</dbReference>
<evidence type="ECO:0000256" key="6">
    <source>
        <dbReference type="ARBA" id="ARBA00022679"/>
    </source>
</evidence>
<keyword evidence="10" id="KW-0067">ATP-binding</keyword>
<dbReference type="InterPro" id="IPR036890">
    <property type="entry name" value="HATPase_C_sf"/>
</dbReference>
<dbReference type="InterPro" id="IPR003661">
    <property type="entry name" value="HisK_dim/P_dom"/>
</dbReference>
<feature type="modified residue" description="Phosphohistidine" evidence="16">
    <location>
        <position position="849"/>
    </location>
</feature>
<feature type="modified residue" description="4-aspartylphosphate" evidence="17">
    <location>
        <position position="547"/>
    </location>
</feature>
<dbReference type="InterPro" id="IPR011006">
    <property type="entry name" value="CheY-like_superfamily"/>
</dbReference>
<keyword evidence="4" id="KW-1003">Cell membrane</keyword>
<keyword evidence="13 20" id="KW-0472">Membrane</keyword>
<feature type="transmembrane region" description="Helical" evidence="20">
    <location>
        <begin position="99"/>
        <end position="116"/>
    </location>
</feature>
<evidence type="ECO:0000256" key="8">
    <source>
        <dbReference type="ARBA" id="ARBA00022741"/>
    </source>
</evidence>
<dbReference type="Gene3D" id="3.30.565.10">
    <property type="entry name" value="Histidine kinase-like ATPase, C-terminal domain"/>
    <property type="match status" value="1"/>
</dbReference>
<dbReference type="FunFam" id="3.30.565.10:FF:000010">
    <property type="entry name" value="Sensor histidine kinase RcsC"/>
    <property type="match status" value="1"/>
</dbReference>
<dbReference type="InterPro" id="IPR036097">
    <property type="entry name" value="HisK_dim/P_sf"/>
</dbReference>
<dbReference type="Gene3D" id="1.20.120.160">
    <property type="entry name" value="HPT domain"/>
    <property type="match status" value="1"/>
</dbReference>
<dbReference type="Pfam" id="PF01627">
    <property type="entry name" value="Hpt"/>
    <property type="match status" value="1"/>
</dbReference>
<dbReference type="SUPFAM" id="SSF52172">
    <property type="entry name" value="CheY-like"/>
    <property type="match status" value="2"/>
</dbReference>
<keyword evidence="7 20" id="KW-0812">Transmembrane</keyword>
<comment type="catalytic activity">
    <reaction evidence="1">
        <text>ATP + protein L-histidine = ADP + protein N-phospho-L-histidine.</text>
        <dbReference type="EC" id="2.7.13.3"/>
    </reaction>
</comment>
<evidence type="ECO:0000313" key="24">
    <source>
        <dbReference type="EMBL" id="QDU99133.1"/>
    </source>
</evidence>
<evidence type="ECO:0000256" key="20">
    <source>
        <dbReference type="SAM" id="Phobius"/>
    </source>
</evidence>
<dbReference type="PANTHER" id="PTHR45339:SF1">
    <property type="entry name" value="HYBRID SIGNAL TRANSDUCTION HISTIDINE KINASE J"/>
    <property type="match status" value="1"/>
</dbReference>
<evidence type="ECO:0000256" key="14">
    <source>
        <dbReference type="ARBA" id="ARBA00064003"/>
    </source>
</evidence>
<dbReference type="InterPro" id="IPR005467">
    <property type="entry name" value="His_kinase_dom"/>
</dbReference>
<feature type="transmembrane region" description="Helical" evidence="20">
    <location>
        <begin position="69"/>
        <end position="90"/>
    </location>
</feature>
<dbReference type="SMART" id="SM00388">
    <property type="entry name" value="HisKA"/>
    <property type="match status" value="1"/>
</dbReference>
<protein>
    <recommendedName>
        <fullName evidence="15">Sensory/regulatory protein RpfC</fullName>
        <ecNumber evidence="3">2.7.13.3</ecNumber>
    </recommendedName>
</protein>
<dbReference type="SMART" id="SM00448">
    <property type="entry name" value="REC"/>
    <property type="match status" value="2"/>
</dbReference>